<keyword evidence="7" id="KW-1185">Reference proteome</keyword>
<dbReference type="InterPro" id="IPR013805">
    <property type="entry name" value="GrpE_CC"/>
</dbReference>
<proteinExistence type="inferred from homology"/>
<sequence length="234" mass="26002">MNPETPNHPDPKSVAPGEVEDLVDLNLDEVGEPDLQALADAAASEYKTQMVPEMDLAELGDESPDGERRVDLESALTEAEGQLGEMLKREAELMEQHRRLAADFNNFRNRVQRDIALAVEQAERRILLEMLPVLDNFDRGLGASYQDVETFRSGVELIRRQFLEALRRLNVEPLPLQVGDPFDALHAEALTTFSDPALADGAVAAIYERGFNLKGQLLRAARVVVNRLSDAEKS</sequence>
<reference evidence="6 7" key="1">
    <citation type="journal article" date="2023" name="Antonie Van Leeuwenhoek">
        <title>Mesoterricola silvestris gen. nov., sp. nov., Mesoterricola sediminis sp. nov., Geothrix oryzae sp. nov., Geothrix edaphica sp. nov., Geothrix rubra sp. nov., and Geothrix limicola sp. nov., six novel members of Acidobacteriota isolated from soils.</title>
        <authorList>
            <person name="Itoh H."/>
            <person name="Sugisawa Y."/>
            <person name="Mise K."/>
            <person name="Xu Z."/>
            <person name="Kuniyasu M."/>
            <person name="Ushijima N."/>
            <person name="Kawano K."/>
            <person name="Kobayashi E."/>
            <person name="Shiratori Y."/>
            <person name="Masuda Y."/>
            <person name="Senoo K."/>
        </authorList>
    </citation>
    <scope>NUCLEOTIDE SEQUENCE [LARGE SCALE GENOMIC DNA]</scope>
    <source>
        <strain evidence="6 7">Red803</strain>
    </source>
</reference>
<dbReference type="Gene3D" id="3.90.20.20">
    <property type="match status" value="1"/>
</dbReference>
<evidence type="ECO:0000313" key="7">
    <source>
        <dbReference type="Proteomes" id="UP001165089"/>
    </source>
</evidence>
<evidence type="ECO:0000256" key="5">
    <source>
        <dbReference type="RuleBase" id="RU004478"/>
    </source>
</evidence>
<dbReference type="CDD" id="cd00446">
    <property type="entry name" value="GrpE"/>
    <property type="match status" value="1"/>
</dbReference>
<dbReference type="PROSITE" id="PS01071">
    <property type="entry name" value="GRPE"/>
    <property type="match status" value="1"/>
</dbReference>
<dbReference type="PANTHER" id="PTHR21237:SF23">
    <property type="entry name" value="GRPE PROTEIN HOMOLOG, MITOCHONDRIAL"/>
    <property type="match status" value="1"/>
</dbReference>
<dbReference type="PANTHER" id="PTHR21237">
    <property type="entry name" value="GRPE PROTEIN"/>
    <property type="match status" value="1"/>
</dbReference>
<keyword evidence="2 3" id="KW-0143">Chaperone</keyword>
<comment type="subcellular location">
    <subcellularLocation>
        <location evidence="3">Cytoplasm</location>
    </subcellularLocation>
</comment>
<dbReference type="HAMAP" id="MF_01151">
    <property type="entry name" value="GrpE"/>
    <property type="match status" value="1"/>
</dbReference>
<dbReference type="InterPro" id="IPR009012">
    <property type="entry name" value="GrpE_head"/>
</dbReference>
<dbReference type="PRINTS" id="PR00773">
    <property type="entry name" value="GRPEPROTEIN"/>
</dbReference>
<evidence type="ECO:0000256" key="4">
    <source>
        <dbReference type="RuleBase" id="RU000639"/>
    </source>
</evidence>
<name>A0ABQ5Q8J5_9BACT</name>
<comment type="similarity">
    <text evidence="1 3 5">Belongs to the GrpE family.</text>
</comment>
<evidence type="ECO:0000256" key="1">
    <source>
        <dbReference type="ARBA" id="ARBA00009054"/>
    </source>
</evidence>
<dbReference type="InterPro" id="IPR000740">
    <property type="entry name" value="GrpE"/>
</dbReference>
<keyword evidence="3" id="KW-0963">Cytoplasm</keyword>
<dbReference type="Gene3D" id="2.30.22.10">
    <property type="entry name" value="Head domain of nucleotide exchange factor GrpE"/>
    <property type="match status" value="1"/>
</dbReference>
<evidence type="ECO:0000256" key="3">
    <source>
        <dbReference type="HAMAP-Rule" id="MF_01151"/>
    </source>
</evidence>
<comment type="function">
    <text evidence="3 4">Participates actively in the response to hyperosmotic and heat shock by preventing the aggregation of stress-denatured proteins, in association with DnaK and GrpE. It is the nucleotide exchange factor for DnaK and may function as a thermosensor. Unfolded proteins bind initially to DnaJ; upon interaction with the DnaJ-bound protein, DnaK hydrolyzes its bound ATP, resulting in the formation of a stable complex. GrpE releases ADP from DnaK; ATP binding to DnaK triggers the release of the substrate protein, thus completing the reaction cycle. Several rounds of ATP-dependent interactions between DnaJ, DnaK and GrpE are required for fully efficient folding.</text>
</comment>
<dbReference type="Pfam" id="PF01025">
    <property type="entry name" value="GrpE"/>
    <property type="match status" value="1"/>
</dbReference>
<accession>A0ABQ5Q8J5</accession>
<evidence type="ECO:0000313" key="6">
    <source>
        <dbReference type="EMBL" id="GLH71022.1"/>
    </source>
</evidence>
<dbReference type="EMBL" id="BSDD01000005">
    <property type="protein sequence ID" value="GLH71022.1"/>
    <property type="molecule type" value="Genomic_DNA"/>
</dbReference>
<dbReference type="Proteomes" id="UP001165089">
    <property type="component" value="Unassembled WGS sequence"/>
</dbReference>
<dbReference type="SUPFAM" id="SSF51064">
    <property type="entry name" value="Head domain of nucleotide exchange factor GrpE"/>
    <property type="match status" value="1"/>
</dbReference>
<organism evidence="6 7">
    <name type="scientific">Geothrix rubra</name>
    <dbReference type="NCBI Taxonomy" id="2927977"/>
    <lineage>
        <taxon>Bacteria</taxon>
        <taxon>Pseudomonadati</taxon>
        <taxon>Acidobacteriota</taxon>
        <taxon>Holophagae</taxon>
        <taxon>Holophagales</taxon>
        <taxon>Holophagaceae</taxon>
        <taxon>Geothrix</taxon>
    </lineage>
</organism>
<dbReference type="SUPFAM" id="SSF58014">
    <property type="entry name" value="Coiled-coil domain of nucleotide exchange factor GrpE"/>
    <property type="match status" value="1"/>
</dbReference>
<comment type="subunit">
    <text evidence="3">Homodimer.</text>
</comment>
<evidence type="ECO:0000256" key="2">
    <source>
        <dbReference type="ARBA" id="ARBA00023186"/>
    </source>
</evidence>
<protein>
    <recommendedName>
        <fullName evidence="3 4">Protein GrpE</fullName>
    </recommendedName>
    <alternativeName>
        <fullName evidence="3">HSP-70 cofactor</fullName>
    </alternativeName>
</protein>
<gene>
    <name evidence="3" type="primary">grpE</name>
    <name evidence="6" type="ORF">GETHPA_25550</name>
</gene>
<keyword evidence="3 4" id="KW-0346">Stress response</keyword>
<comment type="caution">
    <text evidence="6">The sequence shown here is derived from an EMBL/GenBank/DDBJ whole genome shotgun (WGS) entry which is preliminary data.</text>
</comment>